<dbReference type="InterPro" id="IPR010428">
    <property type="entry name" value="Zincin_1"/>
</dbReference>
<comment type="caution">
    <text evidence="2">The sequence shown here is derived from an EMBL/GenBank/DDBJ whole genome shotgun (WGS) entry which is preliminary data.</text>
</comment>
<evidence type="ECO:0000256" key="1">
    <source>
        <dbReference type="SAM" id="MobiDB-lite"/>
    </source>
</evidence>
<dbReference type="AlphaFoldDB" id="A0A508A3R1"/>
<name>A0A508A3R1_9ACTO</name>
<feature type="compositionally biased region" description="Basic residues" evidence="1">
    <location>
        <begin position="24"/>
        <end position="34"/>
    </location>
</feature>
<dbReference type="InterPro" id="IPR038555">
    <property type="entry name" value="Zincin_1_sf"/>
</dbReference>
<dbReference type="Proteomes" id="UP000319010">
    <property type="component" value="Unassembled WGS sequence"/>
</dbReference>
<dbReference type="EMBL" id="VICB01000008">
    <property type="protein sequence ID" value="TQD43403.1"/>
    <property type="molecule type" value="Genomic_DNA"/>
</dbReference>
<dbReference type="RefSeq" id="WP_141424207.1">
    <property type="nucleotide sequence ID" value="NZ_JASPFB010000001.1"/>
</dbReference>
<dbReference type="CDD" id="cd12954">
    <property type="entry name" value="MMP_TTHA0227_like_1"/>
    <property type="match status" value="1"/>
</dbReference>
<gene>
    <name evidence="2" type="ORF">FK256_06810</name>
</gene>
<protein>
    <submittedName>
        <fullName evidence="2">Metallopeptidase family protein</fullName>
    </submittedName>
</protein>
<feature type="region of interest" description="Disordered" evidence="1">
    <location>
        <begin position="1"/>
        <end position="41"/>
    </location>
</feature>
<evidence type="ECO:0000313" key="2">
    <source>
        <dbReference type="EMBL" id="TQD43403.1"/>
    </source>
</evidence>
<feature type="compositionally biased region" description="Low complexity" evidence="1">
    <location>
        <begin position="13"/>
        <end position="23"/>
    </location>
</feature>
<organism evidence="2 3">
    <name type="scientific">Actinomyces johnsonii</name>
    <dbReference type="NCBI Taxonomy" id="544581"/>
    <lineage>
        <taxon>Bacteria</taxon>
        <taxon>Bacillati</taxon>
        <taxon>Actinomycetota</taxon>
        <taxon>Actinomycetes</taxon>
        <taxon>Actinomycetales</taxon>
        <taxon>Actinomycetaceae</taxon>
        <taxon>Actinomyces</taxon>
    </lineage>
</organism>
<dbReference type="Pfam" id="PF06262">
    <property type="entry name" value="Zincin_1"/>
    <property type="match status" value="1"/>
</dbReference>
<evidence type="ECO:0000313" key="3">
    <source>
        <dbReference type="Proteomes" id="UP000319010"/>
    </source>
</evidence>
<proteinExistence type="predicted"/>
<dbReference type="Gene3D" id="3.30.2010.20">
    <property type="match status" value="1"/>
</dbReference>
<sequence length="158" mass="17585">MTDLFPFTPGRIPPRSAAASGRRPAGRRDRHGRGLRGPLLPPHLPAWRTRAERFDELVVDSAQNLARRWPSVNRIQFAVEEVPPSDPAPWERSVVLGRGFTAEPRAGLPARVVIYRRPVASRAADEADLVDLVHRVVVEQVALMLGRRPEEIDPDSGI</sequence>
<reference evidence="2 3" key="1">
    <citation type="submission" date="2019-06" db="EMBL/GenBank/DDBJ databases">
        <title>Draft genome sequence of Actinomyces johnsonii CCUG 34287T.</title>
        <authorList>
            <person name="Salva-Serra F."/>
            <person name="Cardew S."/>
            <person name="Moore E."/>
        </authorList>
    </citation>
    <scope>NUCLEOTIDE SEQUENCE [LARGE SCALE GENOMIC DNA]</scope>
    <source>
        <strain evidence="2 3">CCUG 34287</strain>
    </source>
</reference>
<dbReference type="SUPFAM" id="SSF55486">
    <property type="entry name" value="Metalloproteases ('zincins'), catalytic domain"/>
    <property type="match status" value="1"/>
</dbReference>
<accession>A0A508A3R1</accession>